<dbReference type="EMBL" id="CAKMAB010000001">
    <property type="protein sequence ID" value="CAH1054084.1"/>
    <property type="molecule type" value="Genomic_DNA"/>
</dbReference>
<gene>
    <name evidence="1" type="ORF">PAECIP111894_00229</name>
</gene>
<comment type="caution">
    <text evidence="1">The sequence shown here is derived from an EMBL/GenBank/DDBJ whole genome shotgun (WGS) entry which is preliminary data.</text>
</comment>
<dbReference type="Proteomes" id="UP000838749">
    <property type="component" value="Unassembled WGS sequence"/>
</dbReference>
<keyword evidence="2" id="KW-1185">Reference proteome</keyword>
<sequence>MYYEFNEPYYALIKGELINHSDVPVELTAVPVYEKNIAELVGFTDSMKLRAAKGRHVHEDEALYLFAKCLEGKSFSEAKTMFKEIPNNSLVIVDHALI</sequence>
<organism evidence="1 2">
    <name type="scientific">Paenibacillus pseudetheri</name>
    <dbReference type="NCBI Taxonomy" id="2897682"/>
    <lineage>
        <taxon>Bacteria</taxon>
        <taxon>Bacillati</taxon>
        <taxon>Bacillota</taxon>
        <taxon>Bacilli</taxon>
        <taxon>Bacillales</taxon>
        <taxon>Paenibacillaceae</taxon>
        <taxon>Paenibacillus</taxon>
    </lineage>
</organism>
<proteinExistence type="predicted"/>
<protein>
    <submittedName>
        <fullName evidence="1">Uncharacterized protein</fullName>
    </submittedName>
</protein>
<reference evidence="1" key="1">
    <citation type="submission" date="2021-12" db="EMBL/GenBank/DDBJ databases">
        <authorList>
            <person name="Criscuolo A."/>
        </authorList>
    </citation>
    <scope>NUCLEOTIDE SEQUENCE</scope>
    <source>
        <strain evidence="1">CIP111894</strain>
    </source>
</reference>
<name>A0ABN8F8P9_9BACL</name>
<evidence type="ECO:0000313" key="1">
    <source>
        <dbReference type="EMBL" id="CAH1054084.1"/>
    </source>
</evidence>
<dbReference type="RefSeq" id="WP_234530129.1">
    <property type="nucleotide sequence ID" value="NZ_CAKMAB010000001.1"/>
</dbReference>
<accession>A0ABN8F8P9</accession>
<evidence type="ECO:0000313" key="2">
    <source>
        <dbReference type="Proteomes" id="UP000838749"/>
    </source>
</evidence>